<organism evidence="2 3">
    <name type="scientific">Streptomyces acidicola</name>
    <dbReference type="NCBI Taxonomy" id="2596892"/>
    <lineage>
        <taxon>Bacteria</taxon>
        <taxon>Bacillati</taxon>
        <taxon>Actinomycetota</taxon>
        <taxon>Actinomycetes</taxon>
        <taxon>Kitasatosporales</taxon>
        <taxon>Streptomycetaceae</taxon>
        <taxon>Streptomyces</taxon>
    </lineage>
</organism>
<comment type="caution">
    <text evidence="2">The sequence shown here is derived from an EMBL/GenBank/DDBJ whole genome shotgun (WGS) entry which is preliminary data.</text>
</comment>
<dbReference type="Proteomes" id="UP000373149">
    <property type="component" value="Unassembled WGS sequence"/>
</dbReference>
<dbReference type="EMBL" id="VMNX01000001">
    <property type="protein sequence ID" value="MPY47122.1"/>
    <property type="molecule type" value="Genomic_DNA"/>
</dbReference>
<keyword evidence="3" id="KW-1185">Reference proteome</keyword>
<reference evidence="2 3" key="1">
    <citation type="submission" date="2019-09" db="EMBL/GenBank/DDBJ databases">
        <authorList>
            <person name="Duangmal K."/>
            <person name="Teo W.F.A."/>
            <person name="Lipun K."/>
        </authorList>
    </citation>
    <scope>NUCLEOTIDE SEQUENCE [LARGE SCALE GENOMIC DNA]</scope>
    <source>
        <strain evidence="2 3">K1PN6</strain>
    </source>
</reference>
<sequence length="174" mass="19264">MRSSLHRVGRQYAATIDRINAAAGAAVDLVEAQLRGCVGSVELAVSSESGMWELVADAHRPMFGRQDPKVWRYERNAFGTTTITRSGVLVVINAQACRGRDAEVDKTLLHEFTHAVQFNRSGARDLIMRSLANNYGIQPMTRAEAKAANKRVDADEREAAHMERHHPLLAQNIT</sequence>
<name>A0A5N8WIK3_9ACTN</name>
<gene>
    <name evidence="1" type="ORF">FPZ41_00405</name>
    <name evidence="2" type="ORF">FPZ41_01110</name>
</gene>
<evidence type="ECO:0000313" key="3">
    <source>
        <dbReference type="Proteomes" id="UP000373149"/>
    </source>
</evidence>
<dbReference type="RefSeq" id="WP_152857950.1">
    <property type="nucleotide sequence ID" value="NZ_VMNX01000001.1"/>
</dbReference>
<dbReference type="EMBL" id="VMNX01000001">
    <property type="protein sequence ID" value="MPY47261.1"/>
    <property type="molecule type" value="Genomic_DNA"/>
</dbReference>
<proteinExistence type="predicted"/>
<protein>
    <submittedName>
        <fullName evidence="2">Uncharacterized protein</fullName>
    </submittedName>
</protein>
<dbReference type="AlphaFoldDB" id="A0A5N8WIK3"/>
<evidence type="ECO:0000313" key="2">
    <source>
        <dbReference type="EMBL" id="MPY47261.1"/>
    </source>
</evidence>
<evidence type="ECO:0000313" key="1">
    <source>
        <dbReference type="EMBL" id="MPY47122.1"/>
    </source>
</evidence>
<accession>A0A5N8WIK3</accession>